<dbReference type="OrthoDB" id="4991543at2"/>
<name>A0A1H1RDA0_9MICO</name>
<feature type="compositionally biased region" description="Low complexity" evidence="1">
    <location>
        <begin position="50"/>
        <end position="68"/>
    </location>
</feature>
<dbReference type="EMBL" id="LT629734">
    <property type="protein sequence ID" value="SDS33668.1"/>
    <property type="molecule type" value="Genomic_DNA"/>
</dbReference>
<feature type="compositionally biased region" description="Low complexity" evidence="1">
    <location>
        <begin position="10"/>
        <end position="43"/>
    </location>
</feature>
<evidence type="ECO:0000313" key="2">
    <source>
        <dbReference type="EMBL" id="SDS33668.1"/>
    </source>
</evidence>
<dbReference type="STRING" id="684552.SAMN04489719_2087"/>
<evidence type="ECO:0000256" key="1">
    <source>
        <dbReference type="SAM" id="MobiDB-lite"/>
    </source>
</evidence>
<gene>
    <name evidence="2" type="ORF">SAMN04489719_2087</name>
</gene>
<accession>A0A1H1RDA0</accession>
<organism evidence="2 3">
    <name type="scientific">Agrococcus carbonis</name>
    <dbReference type="NCBI Taxonomy" id="684552"/>
    <lineage>
        <taxon>Bacteria</taxon>
        <taxon>Bacillati</taxon>
        <taxon>Actinomycetota</taxon>
        <taxon>Actinomycetes</taxon>
        <taxon>Micrococcales</taxon>
        <taxon>Microbacteriaceae</taxon>
        <taxon>Agrococcus</taxon>
    </lineage>
</organism>
<protein>
    <submittedName>
        <fullName evidence="2">Uncharacterized protein</fullName>
    </submittedName>
</protein>
<dbReference type="Proteomes" id="UP000199649">
    <property type="component" value="Chromosome I"/>
</dbReference>
<dbReference type="AlphaFoldDB" id="A0A1H1RDA0"/>
<keyword evidence="3" id="KW-1185">Reference proteome</keyword>
<feature type="compositionally biased region" description="Basic and acidic residues" evidence="1">
    <location>
        <begin position="108"/>
        <end position="121"/>
    </location>
</feature>
<evidence type="ECO:0000313" key="3">
    <source>
        <dbReference type="Proteomes" id="UP000199649"/>
    </source>
</evidence>
<reference evidence="3" key="1">
    <citation type="submission" date="2016-10" db="EMBL/GenBank/DDBJ databases">
        <authorList>
            <person name="Varghese N."/>
            <person name="Submissions S."/>
        </authorList>
    </citation>
    <scope>NUCLEOTIDE SEQUENCE [LARGE SCALE GENOMIC DNA]</scope>
    <source>
        <strain evidence="3">DSM 22965</strain>
    </source>
</reference>
<sequence length="121" mass="11813">MTADGPAERGAGTADEPEAAAAGGAAAAAGGMEAAESAAAARGPAGGADGAEAAEPAAAAGREPGAPADEPEPTPPLVIRKRGRRVTTEPPPGYTAEPALERQQSSENDARLRGDVPPHWG</sequence>
<feature type="region of interest" description="Disordered" evidence="1">
    <location>
        <begin position="1"/>
        <end position="121"/>
    </location>
</feature>
<dbReference type="RefSeq" id="WP_157674322.1">
    <property type="nucleotide sequence ID" value="NZ_LT629734.1"/>
</dbReference>
<proteinExistence type="predicted"/>